<organism evidence="1 2">
    <name type="scientific">Gigaspora margarita</name>
    <dbReference type="NCBI Taxonomy" id="4874"/>
    <lineage>
        <taxon>Eukaryota</taxon>
        <taxon>Fungi</taxon>
        <taxon>Fungi incertae sedis</taxon>
        <taxon>Mucoromycota</taxon>
        <taxon>Glomeromycotina</taxon>
        <taxon>Glomeromycetes</taxon>
        <taxon>Diversisporales</taxon>
        <taxon>Gigasporaceae</taxon>
        <taxon>Gigaspora</taxon>
    </lineage>
</organism>
<dbReference type="Proteomes" id="UP000789901">
    <property type="component" value="Unassembled WGS sequence"/>
</dbReference>
<feature type="non-terminal residue" evidence="1">
    <location>
        <position position="1"/>
    </location>
</feature>
<comment type="caution">
    <text evidence="1">The sequence shown here is derived from an EMBL/GenBank/DDBJ whole genome shotgun (WGS) entry which is preliminary data.</text>
</comment>
<gene>
    <name evidence="1" type="ORF">GMARGA_LOCUS39044</name>
</gene>
<protein>
    <submittedName>
        <fullName evidence="1">32325_t:CDS:1</fullName>
    </submittedName>
</protein>
<evidence type="ECO:0000313" key="1">
    <source>
        <dbReference type="EMBL" id="CAG8848153.1"/>
    </source>
</evidence>
<name>A0ABN7X4V5_GIGMA</name>
<accession>A0ABN7X4V5</accession>
<proteinExistence type="predicted"/>
<dbReference type="EMBL" id="CAJVQB010090879">
    <property type="protein sequence ID" value="CAG8848153.1"/>
    <property type="molecule type" value="Genomic_DNA"/>
</dbReference>
<reference evidence="1 2" key="1">
    <citation type="submission" date="2021-06" db="EMBL/GenBank/DDBJ databases">
        <authorList>
            <person name="Kallberg Y."/>
            <person name="Tangrot J."/>
            <person name="Rosling A."/>
        </authorList>
    </citation>
    <scope>NUCLEOTIDE SEQUENCE [LARGE SCALE GENOMIC DNA]</scope>
    <source>
        <strain evidence="1 2">120-4 pot B 10/14</strain>
    </source>
</reference>
<keyword evidence="2" id="KW-1185">Reference proteome</keyword>
<sequence length="84" mass="9841">HEEILLAVDISDNEIINILQTYIARKKAKTNMYEDDKINKNRSLQKLPKSININTMNENHIMLEEENYTNSDNCYTNNAIPDKE</sequence>
<feature type="non-terminal residue" evidence="1">
    <location>
        <position position="84"/>
    </location>
</feature>
<evidence type="ECO:0000313" key="2">
    <source>
        <dbReference type="Proteomes" id="UP000789901"/>
    </source>
</evidence>